<organism evidence="2 3">
    <name type="scientific">Kingdonia uniflora</name>
    <dbReference type="NCBI Taxonomy" id="39325"/>
    <lineage>
        <taxon>Eukaryota</taxon>
        <taxon>Viridiplantae</taxon>
        <taxon>Streptophyta</taxon>
        <taxon>Embryophyta</taxon>
        <taxon>Tracheophyta</taxon>
        <taxon>Spermatophyta</taxon>
        <taxon>Magnoliopsida</taxon>
        <taxon>Ranunculales</taxon>
        <taxon>Circaeasteraceae</taxon>
        <taxon>Kingdonia</taxon>
    </lineage>
</organism>
<name>A0A7J7LXQ8_9MAGN</name>
<sequence length="150" mass="16784">MYRIVKKSLQLKVKKMSLLYTVAQEGVELEIVLKDPAVEDRVRLTTHKGTEEMSASVQLELGKMIKGICLGIEEGKAKLENGKVELKKKVDRLKSDLVLEEKAEVKVIMDGTYIEEEVVKKDVPGMVGGLDGISPWTELKNQGEDNEKVE</sequence>
<evidence type="ECO:0000256" key="1">
    <source>
        <dbReference type="SAM" id="Coils"/>
    </source>
</evidence>
<dbReference type="AlphaFoldDB" id="A0A7J7LXQ8"/>
<dbReference type="Proteomes" id="UP000541444">
    <property type="component" value="Unassembled WGS sequence"/>
</dbReference>
<feature type="coiled-coil region" evidence="1">
    <location>
        <begin position="76"/>
        <end position="103"/>
    </location>
</feature>
<evidence type="ECO:0000313" key="3">
    <source>
        <dbReference type="Proteomes" id="UP000541444"/>
    </source>
</evidence>
<keyword evidence="3" id="KW-1185">Reference proteome</keyword>
<dbReference type="EMBL" id="JACGCM010001903">
    <property type="protein sequence ID" value="KAF6147441.1"/>
    <property type="molecule type" value="Genomic_DNA"/>
</dbReference>
<reference evidence="2 3" key="1">
    <citation type="journal article" date="2020" name="IScience">
        <title>Genome Sequencing of the Endangered Kingdonia uniflora (Circaeasteraceae, Ranunculales) Reveals Potential Mechanisms of Evolutionary Specialization.</title>
        <authorList>
            <person name="Sun Y."/>
            <person name="Deng T."/>
            <person name="Zhang A."/>
            <person name="Moore M.J."/>
            <person name="Landis J.B."/>
            <person name="Lin N."/>
            <person name="Zhang H."/>
            <person name="Zhang X."/>
            <person name="Huang J."/>
            <person name="Zhang X."/>
            <person name="Sun H."/>
            <person name="Wang H."/>
        </authorList>
    </citation>
    <scope>NUCLEOTIDE SEQUENCE [LARGE SCALE GENOMIC DNA]</scope>
    <source>
        <strain evidence="2">TB1705</strain>
        <tissue evidence="2">Leaf</tissue>
    </source>
</reference>
<evidence type="ECO:0000313" key="2">
    <source>
        <dbReference type="EMBL" id="KAF6147441.1"/>
    </source>
</evidence>
<comment type="caution">
    <text evidence="2">The sequence shown here is derived from an EMBL/GenBank/DDBJ whole genome shotgun (WGS) entry which is preliminary data.</text>
</comment>
<keyword evidence="1" id="KW-0175">Coiled coil</keyword>
<proteinExistence type="predicted"/>
<protein>
    <submittedName>
        <fullName evidence="2">Uncharacterized protein</fullName>
    </submittedName>
</protein>
<accession>A0A7J7LXQ8</accession>
<gene>
    <name evidence="2" type="ORF">GIB67_022101</name>
</gene>